<reference evidence="2 3" key="1">
    <citation type="submission" date="2014-10" db="EMBL/GenBank/DDBJ databases">
        <title>Genome sequence of Ponticoccus sp. strain UMTAT08 isolated from clonal culture of toxic dinoflagellate Alexandrium tamiyavanichii.</title>
        <authorList>
            <person name="Gan H.Y."/>
            <person name="Muhd D.-D."/>
            <person name="Mohd Noor M.E."/>
            <person name="Yeong Y.S."/>
            <person name="Usup G."/>
        </authorList>
    </citation>
    <scope>NUCLEOTIDE SEQUENCE [LARGE SCALE GENOMIC DNA]</scope>
    <source>
        <strain evidence="2 3">UMTAT08</strain>
    </source>
</reference>
<organism evidence="2 3">
    <name type="scientific">Mameliella alba</name>
    <dbReference type="NCBI Taxonomy" id="561184"/>
    <lineage>
        <taxon>Bacteria</taxon>
        <taxon>Pseudomonadati</taxon>
        <taxon>Pseudomonadota</taxon>
        <taxon>Alphaproteobacteria</taxon>
        <taxon>Rhodobacterales</taxon>
        <taxon>Roseobacteraceae</taxon>
        <taxon>Mameliella</taxon>
    </lineage>
</organism>
<dbReference type="Pfam" id="PF12705">
    <property type="entry name" value="PDDEXK_1"/>
    <property type="match status" value="1"/>
</dbReference>
<dbReference type="SUPFAM" id="SSF52540">
    <property type="entry name" value="P-loop containing nucleoside triphosphate hydrolases"/>
    <property type="match status" value="1"/>
</dbReference>
<protein>
    <submittedName>
        <fullName evidence="2">Helicase</fullName>
    </submittedName>
</protein>
<gene>
    <name evidence="2" type="ORF">OA50_02859</name>
</gene>
<keyword evidence="2" id="KW-0378">Hydrolase</keyword>
<dbReference type="RefSeq" id="WP_043142724.1">
    <property type="nucleotide sequence ID" value="NZ_JSUQ01000011.1"/>
</dbReference>
<keyword evidence="3" id="KW-1185">Reference proteome</keyword>
<evidence type="ECO:0000313" key="2">
    <source>
        <dbReference type="EMBL" id="KHQ52384.1"/>
    </source>
</evidence>
<feature type="domain" description="PD-(D/E)XK endonuclease-like" evidence="1">
    <location>
        <begin position="706"/>
        <end position="934"/>
    </location>
</feature>
<comment type="caution">
    <text evidence="2">The sequence shown here is derived from an EMBL/GenBank/DDBJ whole genome shotgun (WGS) entry which is preliminary data.</text>
</comment>
<dbReference type="Proteomes" id="UP000030960">
    <property type="component" value="Unassembled WGS sequence"/>
</dbReference>
<dbReference type="PATRIC" id="fig|1515334.3.peg.2875"/>
<name>A0A0B3SPN0_9RHOB</name>
<keyword evidence="2" id="KW-0347">Helicase</keyword>
<dbReference type="STRING" id="561184.SAMN05216376_109204"/>
<dbReference type="AlphaFoldDB" id="A0A0B3SPN0"/>
<dbReference type="Gene3D" id="3.90.320.10">
    <property type="match status" value="1"/>
</dbReference>
<dbReference type="InterPro" id="IPR038726">
    <property type="entry name" value="PDDEXK_AddAB-type"/>
</dbReference>
<dbReference type="OrthoDB" id="9780606at2"/>
<dbReference type="EMBL" id="JSUQ01000011">
    <property type="protein sequence ID" value="KHQ52384.1"/>
    <property type="molecule type" value="Genomic_DNA"/>
</dbReference>
<evidence type="ECO:0000313" key="3">
    <source>
        <dbReference type="Proteomes" id="UP000030960"/>
    </source>
</evidence>
<dbReference type="NCBIfam" id="TIGR02786">
    <property type="entry name" value="addB_alphas"/>
    <property type="match status" value="1"/>
</dbReference>
<dbReference type="InterPro" id="IPR014153">
    <property type="entry name" value="Ds_break_AddB"/>
</dbReference>
<keyword evidence="2" id="KW-0067">ATP-binding</keyword>
<accession>A0A0B3SPN0</accession>
<dbReference type="GO" id="GO:0004386">
    <property type="term" value="F:helicase activity"/>
    <property type="evidence" value="ECO:0007669"/>
    <property type="project" value="UniProtKB-KW"/>
</dbReference>
<dbReference type="InterPro" id="IPR027417">
    <property type="entry name" value="P-loop_NTPase"/>
</dbReference>
<evidence type="ECO:0000259" key="1">
    <source>
        <dbReference type="Pfam" id="PF12705"/>
    </source>
</evidence>
<proteinExistence type="predicted"/>
<sequence length="976" mass="107428">MFDDTGPRLFGLPPGADFASELVAGLRARLGDAPPEALARVEIYVNSDRMARRLREVFDKGPASLLPRIRLVTDLADPLTKAALPAPVPPLRRRLELTGLVSKLLDQAPDLAPRAALFDLADSLATLMEEMQGEGVAPEVIETLDVSDQSGHWQRALTFLRIVQQYFEADSAPDPQAYARRALDLRLRQWQDSPPQHPILVAGSTGSRGTTAAFMEAVARLPQGAVILPGFDSDTPDHVWDRLDTALTGEDHPQFRFARLMQALDMAPGDVRPWTETPPPSPVRNRVLSLALRPAPVTHQWLSEGPSLPPLDAAMQDVTLLEAPSQRDEALAIALRLRQAVADGQRAAVITPDRMLTRRVTSALDRWNILPDDSGGTPAQLTPPGRLLRHVAELFVKPLTAEMLLTLLKHPLVHSGADRGPHLLNTRELELFIRRKGMPYPQPEPLALWGEKRSQGDWAAWVGARFCGQERPGKRPLADWIADLLTLAGAICAGPDSKGTGGLWQEAAGRKLQGVMAGLEREAEHGAEMNARDFADLLGALMSREEVRDRDAPHPDILIWGTLEARVMDAELIILAGLNEGAWPELPGADPWLNRQMRAKAGLLLPERRIGLSAHDFQQATGAPEVWLSRSLKSDEAETVPSRWVNRLLNLIRGLEAQGGKETIAAMQARGNRWLALARASEAPIEATPVPRPSPAPPPGTRPAKLSVTEIKRLVRDPYAIYAKHVLRLRPLDPLMQAPDALMRGILTHKVLEDFVKATQEEPLDLRPDRLMALAEQIIGDPDQVPFPTVRALWQARMARIAPWFVETEVDRQGRATPSQYEIKGERQIPALGFTLSATADRIDIDGRGGAHIYDYKTGAAPSPKEQRAFDKQLLLEAAMLDEGGFPPLDPPHVERAVFISLQPSNPKEVLAPLEDAPPEQVWQEFVALISAYHAAETGFTARRALQKDSDAGDYDHLARYGEWDVTDAPVKEVLT</sequence>
<dbReference type="InterPro" id="IPR011604">
    <property type="entry name" value="PDDEXK-like_dom_sf"/>
</dbReference>
<keyword evidence="2" id="KW-0547">Nucleotide-binding</keyword>